<keyword evidence="3" id="KW-0378">Hydrolase</keyword>
<feature type="domain" description="AB hydrolase-1" evidence="2">
    <location>
        <begin position="35"/>
        <end position="262"/>
    </location>
</feature>
<proteinExistence type="predicted"/>
<dbReference type="Pfam" id="PF12697">
    <property type="entry name" value="Abhydrolase_6"/>
    <property type="match status" value="1"/>
</dbReference>
<dbReference type="PANTHER" id="PTHR43798">
    <property type="entry name" value="MONOACYLGLYCEROL LIPASE"/>
    <property type="match status" value="1"/>
</dbReference>
<dbReference type="PANTHER" id="PTHR43798:SF33">
    <property type="entry name" value="HYDROLASE, PUTATIVE (AFU_ORTHOLOGUE AFUA_2G14860)-RELATED"/>
    <property type="match status" value="1"/>
</dbReference>
<evidence type="ECO:0000259" key="2">
    <source>
        <dbReference type="Pfam" id="PF12697"/>
    </source>
</evidence>
<dbReference type="Gene3D" id="3.40.50.1820">
    <property type="entry name" value="alpha/beta hydrolase"/>
    <property type="match status" value="1"/>
</dbReference>
<dbReference type="GO" id="GO:0016020">
    <property type="term" value="C:membrane"/>
    <property type="evidence" value="ECO:0007669"/>
    <property type="project" value="TreeGrafter"/>
</dbReference>
<keyword evidence="1" id="KW-1133">Transmembrane helix</keyword>
<evidence type="ECO:0000313" key="4">
    <source>
        <dbReference type="Proteomes" id="UP000315995"/>
    </source>
</evidence>
<dbReference type="InterPro" id="IPR050266">
    <property type="entry name" value="AB_hydrolase_sf"/>
</dbReference>
<feature type="transmembrane region" description="Helical" evidence="1">
    <location>
        <begin position="132"/>
        <end position="154"/>
    </location>
</feature>
<dbReference type="InterPro" id="IPR029058">
    <property type="entry name" value="AB_hydrolase_fold"/>
</dbReference>
<accession>A0A4Y6PP46</accession>
<evidence type="ECO:0000256" key="1">
    <source>
        <dbReference type="SAM" id="Phobius"/>
    </source>
</evidence>
<keyword evidence="1" id="KW-0812">Transmembrane</keyword>
<sequence>MEPPNSLAQRHRMTALDDLNIVRYGSGPTKVISYHGWGADHRKSFKYVIEKLPEHVSFWGVDLPGCGRSPRPSVFNYPEVASILTQSFDDIVGDGETATLLGACSGAYHGLEIARQRPDKVDKLVMVDSMAYFPWFLGVLLAPGVGTLLFEGVFSSQRGRKAIQKVLEATGVANAFDVMESFGRIDLGAAYRYLEFYDEMGTVDQYMTVNTPTTLLWGTHTWKVVLESVKMWRATLPNFTEVQVEGVGHLINQEAPEVVVEALLDATGESARDAARQVAAALHR</sequence>
<evidence type="ECO:0000313" key="3">
    <source>
        <dbReference type="EMBL" id="QDG50040.1"/>
    </source>
</evidence>
<name>A0A4Y6PP46_PERCE</name>
<dbReference type="AlphaFoldDB" id="A0A4Y6PP46"/>
<dbReference type="Proteomes" id="UP000315995">
    <property type="component" value="Chromosome"/>
</dbReference>
<dbReference type="SUPFAM" id="SSF53474">
    <property type="entry name" value="alpha/beta-Hydrolases"/>
    <property type="match status" value="1"/>
</dbReference>
<dbReference type="OrthoDB" id="5342129at2"/>
<keyword evidence="1" id="KW-0472">Membrane</keyword>
<dbReference type="InterPro" id="IPR000073">
    <property type="entry name" value="AB_hydrolase_1"/>
</dbReference>
<dbReference type="EMBL" id="CP041186">
    <property type="protein sequence ID" value="QDG50040.1"/>
    <property type="molecule type" value="Genomic_DNA"/>
</dbReference>
<keyword evidence="4" id="KW-1185">Reference proteome</keyword>
<reference evidence="3 4" key="1">
    <citation type="submission" date="2019-06" db="EMBL/GenBank/DDBJ databases">
        <title>Persicimonas caeni gen. nov., sp. nov., a predatory bacterium isolated from solar saltern.</title>
        <authorList>
            <person name="Wang S."/>
        </authorList>
    </citation>
    <scope>NUCLEOTIDE SEQUENCE [LARGE SCALE GENOMIC DNA]</scope>
    <source>
        <strain evidence="3 4">YN101</strain>
    </source>
</reference>
<organism evidence="3 4">
    <name type="scientific">Persicimonas caeni</name>
    <dbReference type="NCBI Taxonomy" id="2292766"/>
    <lineage>
        <taxon>Bacteria</taxon>
        <taxon>Deltaproteobacteria</taxon>
        <taxon>Bradymonadales</taxon>
        <taxon>Bradymonadaceae</taxon>
        <taxon>Persicimonas</taxon>
    </lineage>
</organism>
<gene>
    <name evidence="3" type="ORF">FIV42_04590</name>
</gene>
<dbReference type="GO" id="GO:0016787">
    <property type="term" value="F:hydrolase activity"/>
    <property type="evidence" value="ECO:0007669"/>
    <property type="project" value="UniProtKB-KW"/>
</dbReference>
<protein>
    <submittedName>
        <fullName evidence="3">Alpha/beta hydrolase</fullName>
    </submittedName>
</protein>
<accession>A0A5B8Y0Y9</accession>